<keyword evidence="3" id="KW-0862">Zinc</keyword>
<accession>A0AAE1ASA9</accession>
<dbReference type="InterPro" id="IPR002653">
    <property type="entry name" value="Znf_A20"/>
</dbReference>
<dbReference type="PROSITE" id="PS51036">
    <property type="entry name" value="ZF_A20"/>
    <property type="match status" value="1"/>
</dbReference>
<evidence type="ECO:0008006" key="9">
    <source>
        <dbReference type="Google" id="ProtNLM"/>
    </source>
</evidence>
<dbReference type="GO" id="GO:0031267">
    <property type="term" value="F:small GTPase binding"/>
    <property type="evidence" value="ECO:0007669"/>
    <property type="project" value="TreeGrafter"/>
</dbReference>
<keyword evidence="4" id="KW-0175">Coiled coil</keyword>
<dbReference type="Pfam" id="PF02204">
    <property type="entry name" value="VPS9"/>
    <property type="match status" value="1"/>
</dbReference>
<dbReference type="GO" id="GO:0005085">
    <property type="term" value="F:guanyl-nucleotide exchange factor activity"/>
    <property type="evidence" value="ECO:0007669"/>
    <property type="project" value="InterPro"/>
</dbReference>
<evidence type="ECO:0000256" key="1">
    <source>
        <dbReference type="ARBA" id="ARBA00022723"/>
    </source>
</evidence>
<feature type="coiled-coil region" evidence="4">
    <location>
        <begin position="412"/>
        <end position="439"/>
    </location>
</feature>
<dbReference type="InterPro" id="IPR041545">
    <property type="entry name" value="DUF5601"/>
</dbReference>
<gene>
    <name evidence="7" type="ORF">RRG08_030213</name>
</gene>
<dbReference type="Gene3D" id="1.20.5.4770">
    <property type="match status" value="1"/>
</dbReference>
<protein>
    <recommendedName>
        <fullName evidence="9">Rab5 GDP/GTP exchange factor</fullName>
    </recommendedName>
</protein>
<feature type="domain" description="A20-type" evidence="5">
    <location>
        <begin position="17"/>
        <end position="51"/>
    </location>
</feature>
<evidence type="ECO:0000256" key="3">
    <source>
        <dbReference type="ARBA" id="ARBA00022833"/>
    </source>
</evidence>
<dbReference type="GO" id="GO:0016192">
    <property type="term" value="P:vesicle-mediated transport"/>
    <property type="evidence" value="ECO:0007669"/>
    <property type="project" value="InterPro"/>
</dbReference>
<sequence>MDTTASQLNKKKNFHLEESDLLCKNGCGFYGNPAWQGFCSKCYREVYQTARQAQIQHDAAMQATVTSVPAKLSSGLSDVKASFSRFEEKKTQQVNKRSNTLKSFLRKTPNKENLPSFKERRISAESQKIGGEFAEFLKSMRKKPAALEISKQVRGFIERIQQNPDYSIDDLSEMVQDFYGLLLDKLNTQTVFKGLSSETLDKVMDYSERYILTRLYMSIFCSPSTKDEEQDLATQKRIRSLHWVTTSMLDTAINENDPSIRHELDSAITDIIELDSKRSTQDKLECVVSCSKHIFEVLRQSKQGPASADEFLPALIYIVLKANPPRLQSNIQYITRFANPTRLMTGEEGYYFTNLCCAVSFVEGINAESLNISVTDFDRYMSGAAVPPGYHRGGGEHLSIGLRMMYENLRVLGELRQRQEKVMAEALQLQADMNEFKENFIQEVDQAKARSPLVIRPRKVKVDLDLEFSANNSSNLPSPLTPLRLQPCGKLVLLGPGKGEDPRVAGEESIVEKDAKITNGGKTLEEPTGMEDGFSVETYSTKTGNLEEGKPGTPCCGVDIAQVERNLVATNVEVVQNSVNVALADVSNTEDAPDLSQTDLSAMESRNDIDDILLGDGSLSFDVSDMVLDAGENNTDTEGNDDDLDVDEEQPAIQASVSGAMSSNLTGENAALEGQNAVTSMSCAE</sequence>
<evidence type="ECO:0000256" key="2">
    <source>
        <dbReference type="ARBA" id="ARBA00022771"/>
    </source>
</evidence>
<dbReference type="GO" id="GO:0003677">
    <property type="term" value="F:DNA binding"/>
    <property type="evidence" value="ECO:0007669"/>
    <property type="project" value="InterPro"/>
</dbReference>
<dbReference type="AlphaFoldDB" id="A0AAE1ASA9"/>
<comment type="caution">
    <text evidence="7">The sequence shown here is derived from an EMBL/GenBank/DDBJ whole genome shotgun (WGS) entry which is preliminary data.</text>
</comment>
<dbReference type="SUPFAM" id="SSF57716">
    <property type="entry name" value="Glucocorticoid receptor-like (DNA-binding domain)"/>
    <property type="match status" value="1"/>
</dbReference>
<dbReference type="Gene3D" id="1.10.246.120">
    <property type="match status" value="1"/>
</dbReference>
<dbReference type="SMART" id="SM00167">
    <property type="entry name" value="VPS9"/>
    <property type="match status" value="1"/>
</dbReference>
<dbReference type="Proteomes" id="UP001283361">
    <property type="component" value="Unassembled WGS sequence"/>
</dbReference>
<name>A0AAE1ASA9_9GAST</name>
<dbReference type="Pfam" id="PF01754">
    <property type="entry name" value="zf-A20"/>
    <property type="match status" value="1"/>
</dbReference>
<evidence type="ECO:0000256" key="4">
    <source>
        <dbReference type="SAM" id="Coils"/>
    </source>
</evidence>
<dbReference type="InterPro" id="IPR037191">
    <property type="entry name" value="VPS9_dom_sf"/>
</dbReference>
<keyword evidence="8" id="KW-1185">Reference proteome</keyword>
<evidence type="ECO:0000259" key="5">
    <source>
        <dbReference type="PROSITE" id="PS51036"/>
    </source>
</evidence>
<dbReference type="PANTHER" id="PTHR23101:SF122">
    <property type="entry name" value="RABAPTIN-5-ASSOCIATED EXCHANGE FACTOR FOR RAB5"/>
    <property type="match status" value="1"/>
</dbReference>
<dbReference type="Gene3D" id="1.20.1050.80">
    <property type="entry name" value="VPS9 domain"/>
    <property type="match status" value="1"/>
</dbReference>
<keyword evidence="1" id="KW-0479">Metal-binding</keyword>
<dbReference type="GO" id="GO:0005829">
    <property type="term" value="C:cytosol"/>
    <property type="evidence" value="ECO:0007669"/>
    <property type="project" value="TreeGrafter"/>
</dbReference>
<proteinExistence type="predicted"/>
<dbReference type="SMART" id="SM00259">
    <property type="entry name" value="ZnF_A20"/>
    <property type="match status" value="1"/>
</dbReference>
<organism evidence="7 8">
    <name type="scientific">Elysia crispata</name>
    <name type="common">lettuce slug</name>
    <dbReference type="NCBI Taxonomy" id="231223"/>
    <lineage>
        <taxon>Eukaryota</taxon>
        <taxon>Metazoa</taxon>
        <taxon>Spiralia</taxon>
        <taxon>Lophotrochozoa</taxon>
        <taxon>Mollusca</taxon>
        <taxon>Gastropoda</taxon>
        <taxon>Heterobranchia</taxon>
        <taxon>Euthyneura</taxon>
        <taxon>Panpulmonata</taxon>
        <taxon>Sacoglossa</taxon>
        <taxon>Placobranchoidea</taxon>
        <taxon>Plakobranchidae</taxon>
        <taxon>Elysia</taxon>
    </lineage>
</organism>
<dbReference type="PROSITE" id="PS51205">
    <property type="entry name" value="VPS9"/>
    <property type="match status" value="1"/>
</dbReference>
<dbReference type="GO" id="GO:0030139">
    <property type="term" value="C:endocytic vesicle"/>
    <property type="evidence" value="ECO:0007669"/>
    <property type="project" value="TreeGrafter"/>
</dbReference>
<dbReference type="InterPro" id="IPR003123">
    <property type="entry name" value="VPS9"/>
</dbReference>
<feature type="domain" description="VPS9" evidence="6">
    <location>
        <begin position="228"/>
        <end position="371"/>
    </location>
</feature>
<dbReference type="Pfam" id="PF18151">
    <property type="entry name" value="DUF5601"/>
    <property type="match status" value="1"/>
</dbReference>
<evidence type="ECO:0000313" key="8">
    <source>
        <dbReference type="Proteomes" id="UP001283361"/>
    </source>
</evidence>
<dbReference type="PANTHER" id="PTHR23101">
    <property type="entry name" value="RAB GDP/GTP EXCHANGE FACTOR"/>
    <property type="match status" value="1"/>
</dbReference>
<dbReference type="EMBL" id="JAWDGP010001279">
    <property type="protein sequence ID" value="KAK3793130.1"/>
    <property type="molecule type" value="Genomic_DNA"/>
</dbReference>
<dbReference type="InterPro" id="IPR045046">
    <property type="entry name" value="Vps9-like"/>
</dbReference>
<reference evidence="7" key="1">
    <citation type="journal article" date="2023" name="G3 (Bethesda)">
        <title>A reference genome for the long-term kleptoplast-retaining sea slug Elysia crispata morphotype clarki.</title>
        <authorList>
            <person name="Eastman K.E."/>
            <person name="Pendleton A.L."/>
            <person name="Shaikh M.A."/>
            <person name="Suttiyut T."/>
            <person name="Ogas R."/>
            <person name="Tomko P."/>
            <person name="Gavelis G."/>
            <person name="Widhalm J.R."/>
            <person name="Wisecaver J.H."/>
        </authorList>
    </citation>
    <scope>NUCLEOTIDE SEQUENCE</scope>
    <source>
        <strain evidence="7">ECLA1</strain>
    </source>
</reference>
<evidence type="ECO:0000313" key="7">
    <source>
        <dbReference type="EMBL" id="KAK3793130.1"/>
    </source>
</evidence>
<keyword evidence="2" id="KW-0863">Zinc-finger</keyword>
<dbReference type="SUPFAM" id="SSF109993">
    <property type="entry name" value="VPS9 domain"/>
    <property type="match status" value="1"/>
</dbReference>
<dbReference type="GO" id="GO:0008270">
    <property type="term" value="F:zinc ion binding"/>
    <property type="evidence" value="ECO:0007669"/>
    <property type="project" value="UniProtKB-KW"/>
</dbReference>
<evidence type="ECO:0000259" key="6">
    <source>
        <dbReference type="PROSITE" id="PS51205"/>
    </source>
</evidence>